<feature type="domain" description="Outer membrane protein beta-barrel" evidence="2">
    <location>
        <begin position="237"/>
        <end position="358"/>
    </location>
</feature>
<organism evidence="3 4">
    <name type="scientific">Pedobacter psychrophilus</name>
    <dbReference type="NCBI Taxonomy" id="1826909"/>
    <lineage>
        <taxon>Bacteria</taxon>
        <taxon>Pseudomonadati</taxon>
        <taxon>Bacteroidota</taxon>
        <taxon>Sphingobacteriia</taxon>
        <taxon>Sphingobacteriales</taxon>
        <taxon>Sphingobacteriaceae</taxon>
        <taxon>Pedobacter</taxon>
    </lineage>
</organism>
<dbReference type="EMBL" id="LWHJ01000011">
    <property type="protein sequence ID" value="OAQ41869.1"/>
    <property type="molecule type" value="Genomic_DNA"/>
</dbReference>
<dbReference type="InterPro" id="IPR025665">
    <property type="entry name" value="Beta-barrel_OMP_2"/>
</dbReference>
<keyword evidence="1" id="KW-1133">Transmembrane helix</keyword>
<comment type="caution">
    <text evidence="3">The sequence shown here is derived from an EMBL/GenBank/DDBJ whole genome shotgun (WGS) entry which is preliminary data.</text>
</comment>
<evidence type="ECO:0000313" key="4">
    <source>
        <dbReference type="Proteomes" id="UP000078459"/>
    </source>
</evidence>
<reference evidence="3 4" key="1">
    <citation type="submission" date="2016-04" db="EMBL/GenBank/DDBJ databases">
        <authorList>
            <person name="Evans L.H."/>
            <person name="Alamgir A."/>
            <person name="Owens N."/>
            <person name="Weber N.D."/>
            <person name="Virtaneva K."/>
            <person name="Barbian K."/>
            <person name="Babar A."/>
            <person name="Rosenke K."/>
        </authorList>
    </citation>
    <scope>NUCLEOTIDE SEQUENCE [LARGE SCALE GENOMIC DNA]</scope>
    <source>
        <strain evidence="3 4">CCM 8644</strain>
    </source>
</reference>
<dbReference type="OrthoDB" id="1523584at2"/>
<sequence>MKNIEDNKLDDLFRHRSLNDVDEPDFDEQAWDLMNKKLTRKDRLIFFRNSSLILLLFLFIGGTFYFLKRDLIQENTYKLAKQEDLKKEKNANINLTDSSSLVKNILKETSVQKNKTLIIDKKIAENLGFNKSINLTNTYKNQRFSRSNFNAAKSKKANVNVINTNSSQDDLLTSTNDFKTEKESYISPQLIASNPIQNDVKNENSDVQIVSEKNSITTPLSKEDKPTEVKKQLLKSAQKDVNWGFALSIGSENNSLKTFGFDKTNITVGVLVDAKISKKWLFSTGFIYGSKNYSATDKQYDFITAPRFKIDNIEASCNVLEVPLRASYLINSNKKSNLSINVGASSYFMIKEKYTYQYDPILNRPDRISIKENVNQHYLSVIEFSGTYKLKILDDKQSYLGITPYVKLPIAGIGEGKVFLKSTGLNLSYNYGFIKKSK</sequence>
<evidence type="ECO:0000259" key="2">
    <source>
        <dbReference type="Pfam" id="PF13568"/>
    </source>
</evidence>
<dbReference type="Pfam" id="PF13568">
    <property type="entry name" value="OMP_b-brl_2"/>
    <property type="match status" value="1"/>
</dbReference>
<protein>
    <recommendedName>
        <fullName evidence="2">Outer membrane protein beta-barrel domain-containing protein</fullName>
    </recommendedName>
</protein>
<dbReference type="Proteomes" id="UP000078459">
    <property type="component" value="Unassembled WGS sequence"/>
</dbReference>
<keyword evidence="1" id="KW-0812">Transmembrane</keyword>
<dbReference type="RefSeq" id="WP_068820900.1">
    <property type="nucleotide sequence ID" value="NZ_LWHJ01000011.1"/>
</dbReference>
<reference evidence="3 4" key="2">
    <citation type="submission" date="2016-06" db="EMBL/GenBank/DDBJ databases">
        <title>Pedobacter psychrophilus sp. nov., isolated from Antarctic fragmentary rock.</title>
        <authorList>
            <person name="Svec P."/>
        </authorList>
    </citation>
    <scope>NUCLEOTIDE SEQUENCE [LARGE SCALE GENOMIC DNA]</scope>
    <source>
        <strain evidence="3 4">CCM 8644</strain>
    </source>
</reference>
<name>A0A179DMV5_9SPHI</name>
<gene>
    <name evidence="3" type="ORF">A5893_01760</name>
</gene>
<keyword evidence="1" id="KW-0472">Membrane</keyword>
<accession>A0A179DMV5</accession>
<feature type="transmembrane region" description="Helical" evidence="1">
    <location>
        <begin position="45"/>
        <end position="67"/>
    </location>
</feature>
<keyword evidence="4" id="KW-1185">Reference proteome</keyword>
<evidence type="ECO:0000313" key="3">
    <source>
        <dbReference type="EMBL" id="OAQ41869.1"/>
    </source>
</evidence>
<proteinExistence type="predicted"/>
<dbReference type="AlphaFoldDB" id="A0A179DMV5"/>
<evidence type="ECO:0000256" key="1">
    <source>
        <dbReference type="SAM" id="Phobius"/>
    </source>
</evidence>
<dbReference type="STRING" id="1826909.A5893_01760"/>